<dbReference type="Pfam" id="PF06985">
    <property type="entry name" value="HET"/>
    <property type="match status" value="1"/>
</dbReference>
<evidence type="ECO:0000313" key="3">
    <source>
        <dbReference type="Proteomes" id="UP000250266"/>
    </source>
</evidence>
<accession>A0A8E2DW56</accession>
<dbReference type="Proteomes" id="UP000250266">
    <property type="component" value="Unassembled WGS sequence"/>
</dbReference>
<evidence type="ECO:0000313" key="2">
    <source>
        <dbReference type="EMBL" id="OCK72847.1"/>
    </source>
</evidence>
<dbReference type="PANTHER" id="PTHR33112">
    <property type="entry name" value="DOMAIN PROTEIN, PUTATIVE-RELATED"/>
    <property type="match status" value="1"/>
</dbReference>
<dbReference type="InterPro" id="IPR010730">
    <property type="entry name" value="HET"/>
</dbReference>
<protein>
    <submittedName>
        <fullName evidence="2">HET-domain-containing protein</fullName>
    </submittedName>
</protein>
<gene>
    <name evidence="2" type="ORF">K432DRAFT_430866</name>
</gene>
<dbReference type="OrthoDB" id="5125733at2759"/>
<dbReference type="EMBL" id="KV746319">
    <property type="protein sequence ID" value="OCK72847.1"/>
    <property type="molecule type" value="Genomic_DNA"/>
</dbReference>
<proteinExistence type="predicted"/>
<sequence length="674" mass="75924">MSGDHLSSPPADPLGLQAHSCKHCSSLVIDIPKFGDVSRYNINDQKCRFTNITIDKATEAGRLGCKLLAWTASKTHSFAFPGRRADGPYLVVFLFIGKDSLYLRHVAFQWTWSGGPGPAYEEGDGATEKLTVYVPPGDPVSPYIRCRPAIVEAASTETFEMARRWLRECRSSPDHSNCGPQRPNLLPRRVLYVGTQDHPKLRLFEPPPQQHLPYAALSYCWGSVPMITTTKSTLQQFSMNIAMEALPCSIQDAVFVCRQLSLRYLWVDALCIVQDDSIDLKKSLDTMCDIYSRAEITIMAARARAADQGFLDNWTVTEAPELTFRLPAVLPNGVSGSVILYSAAVTSFRDEPVETRGWTMQEKVLSSRILYFGNNRLSWICASTAESPEHTDEPNRRIEKDIMHLRSFYDGDILRMVKVCDRFAGFNFPAFWDDIVEIYTLRKLSFPEDKLPAIAGLAEGYKRAGKFTSVYLAGLWEDTLTSDLLWKTDSPGTRPLRYKAPSWSWASIDSPVTFLRLQFWDGLQPKHTLEAIVLECSVIPALDGGHFGAVKAGQIRLQGRLRQFLWSTDFGTIRNPDIPGPEGLVEGQAWPDADEKINEEVLVQGQVFFSSVFYFELKFEDYVHGFQSLGLVLCEKGTSRYKRIGLMRFSVLGTKTESFRAWMRDNNCQSVTIE</sequence>
<keyword evidence="3" id="KW-1185">Reference proteome</keyword>
<dbReference type="PANTHER" id="PTHR33112:SF16">
    <property type="entry name" value="HETEROKARYON INCOMPATIBILITY DOMAIN-CONTAINING PROTEIN"/>
    <property type="match status" value="1"/>
</dbReference>
<feature type="domain" description="Heterokaryon incompatibility" evidence="1">
    <location>
        <begin position="214"/>
        <end position="362"/>
    </location>
</feature>
<organism evidence="2 3">
    <name type="scientific">Lepidopterella palustris CBS 459.81</name>
    <dbReference type="NCBI Taxonomy" id="1314670"/>
    <lineage>
        <taxon>Eukaryota</taxon>
        <taxon>Fungi</taxon>
        <taxon>Dikarya</taxon>
        <taxon>Ascomycota</taxon>
        <taxon>Pezizomycotina</taxon>
        <taxon>Dothideomycetes</taxon>
        <taxon>Pleosporomycetidae</taxon>
        <taxon>Mytilinidiales</taxon>
        <taxon>Argynnaceae</taxon>
        <taxon>Lepidopterella</taxon>
    </lineage>
</organism>
<evidence type="ECO:0000259" key="1">
    <source>
        <dbReference type="Pfam" id="PF06985"/>
    </source>
</evidence>
<name>A0A8E2DW56_9PEZI</name>
<reference evidence="2 3" key="1">
    <citation type="journal article" date="2016" name="Nat. Commun.">
        <title>Ectomycorrhizal ecology is imprinted in the genome of the dominant symbiotic fungus Cenococcum geophilum.</title>
        <authorList>
            <consortium name="DOE Joint Genome Institute"/>
            <person name="Peter M."/>
            <person name="Kohler A."/>
            <person name="Ohm R.A."/>
            <person name="Kuo A."/>
            <person name="Krutzmann J."/>
            <person name="Morin E."/>
            <person name="Arend M."/>
            <person name="Barry K.W."/>
            <person name="Binder M."/>
            <person name="Choi C."/>
            <person name="Clum A."/>
            <person name="Copeland A."/>
            <person name="Grisel N."/>
            <person name="Haridas S."/>
            <person name="Kipfer T."/>
            <person name="LaButti K."/>
            <person name="Lindquist E."/>
            <person name="Lipzen A."/>
            <person name="Maire R."/>
            <person name="Meier B."/>
            <person name="Mihaltcheva S."/>
            <person name="Molinier V."/>
            <person name="Murat C."/>
            <person name="Poggeler S."/>
            <person name="Quandt C.A."/>
            <person name="Sperisen C."/>
            <person name="Tritt A."/>
            <person name="Tisserant E."/>
            <person name="Crous P.W."/>
            <person name="Henrissat B."/>
            <person name="Nehls U."/>
            <person name="Egli S."/>
            <person name="Spatafora J.W."/>
            <person name="Grigoriev I.V."/>
            <person name="Martin F.M."/>
        </authorList>
    </citation>
    <scope>NUCLEOTIDE SEQUENCE [LARGE SCALE GENOMIC DNA]</scope>
    <source>
        <strain evidence="2 3">CBS 459.81</strain>
    </source>
</reference>
<dbReference type="AlphaFoldDB" id="A0A8E2DW56"/>